<comment type="caution">
    <text evidence="1">The sequence shown here is derived from an EMBL/GenBank/DDBJ whole genome shotgun (WGS) entry which is preliminary data.</text>
</comment>
<dbReference type="Proteomes" id="UP001589670">
    <property type="component" value="Unassembled WGS sequence"/>
</dbReference>
<sequence length="352" mass="40420">MADGRGAQAPPADLGHGVRAEKFVIRALERIADEGLHGIHEPVPQRYLRGVEMLGEDFASGLVRSVEIYRRNHDCRPELIDPQTFTNKQLLFKFFGLIPRVSPSDKLRAHDWLPPRLRAQVRRPRILWRGDTPALPGNDEIAPGTCWLKCNHGSGTNLPVTFPLDDDTRAELRPLMRRWLKRVHSKRLSLWWYELMERAIYLEEDLREDADDAADWKFYVCNGRVVVYQHDSDRSGTHRQTVYSRAGTWLDKQLYVRKGGARPVAPPDRLDLMVEAAEAIGQYFDFIRVDMFVRGGEVYLGEIGLVPNGCTKRIRDPELDWMLGGAWQAPWLGRVSPGFADGHYRRDWPFAV</sequence>
<dbReference type="EMBL" id="JBHMEC010000017">
    <property type="protein sequence ID" value="MFB9150432.1"/>
    <property type="molecule type" value="Genomic_DNA"/>
</dbReference>
<dbReference type="RefSeq" id="WP_377069970.1">
    <property type="nucleotide sequence ID" value="NZ_JBHMEC010000017.1"/>
</dbReference>
<evidence type="ECO:0000313" key="1">
    <source>
        <dbReference type="EMBL" id="MFB9150432.1"/>
    </source>
</evidence>
<evidence type="ECO:0000313" key="2">
    <source>
        <dbReference type="Proteomes" id="UP001589670"/>
    </source>
</evidence>
<gene>
    <name evidence="1" type="ORF">ACFFU4_11805</name>
</gene>
<name>A0ABV5I146_9RHOB</name>
<keyword evidence="2" id="KW-1185">Reference proteome</keyword>
<protein>
    <submittedName>
        <fullName evidence="1">ATP-grasp fold amidoligase family protein</fullName>
    </submittedName>
</protein>
<accession>A0ABV5I146</accession>
<organism evidence="1 2">
    <name type="scientific">Roseovarius ramblicola</name>
    <dbReference type="NCBI Taxonomy" id="2022336"/>
    <lineage>
        <taxon>Bacteria</taxon>
        <taxon>Pseudomonadati</taxon>
        <taxon>Pseudomonadota</taxon>
        <taxon>Alphaproteobacteria</taxon>
        <taxon>Rhodobacterales</taxon>
        <taxon>Roseobacteraceae</taxon>
        <taxon>Roseovarius</taxon>
    </lineage>
</organism>
<proteinExistence type="predicted"/>
<dbReference type="Pfam" id="PF14305">
    <property type="entry name" value="ATPgrasp_TupA"/>
    <property type="match status" value="1"/>
</dbReference>
<dbReference type="InterPro" id="IPR029465">
    <property type="entry name" value="ATPgrasp_TupA"/>
</dbReference>
<reference evidence="1 2" key="1">
    <citation type="submission" date="2024-09" db="EMBL/GenBank/DDBJ databases">
        <authorList>
            <person name="Sun Q."/>
            <person name="Mori K."/>
        </authorList>
    </citation>
    <scope>NUCLEOTIDE SEQUENCE [LARGE SCALE GENOMIC DNA]</scope>
    <source>
        <strain evidence="1 2">CECT 9424</strain>
    </source>
</reference>